<dbReference type="GO" id="GO:0016491">
    <property type="term" value="F:oxidoreductase activity"/>
    <property type="evidence" value="ECO:0007669"/>
    <property type="project" value="UniProtKB-KW"/>
</dbReference>
<dbReference type="InterPro" id="IPR020904">
    <property type="entry name" value="Sc_DH/Rdtase_CS"/>
</dbReference>
<dbReference type="PANTHER" id="PTHR42901">
    <property type="entry name" value="ALCOHOL DEHYDROGENASE"/>
    <property type="match status" value="1"/>
</dbReference>
<dbReference type="eggNOG" id="COG1028">
    <property type="taxonomic scope" value="Bacteria"/>
</dbReference>
<dbReference type="Pfam" id="PF00106">
    <property type="entry name" value="adh_short"/>
    <property type="match status" value="1"/>
</dbReference>
<dbReference type="HOGENOM" id="CLU_010194_2_10_6"/>
<dbReference type="RefSeq" id="WP_012552224.1">
    <property type="nucleotide sequence ID" value="NC_011313.1"/>
</dbReference>
<dbReference type="InterPro" id="IPR036291">
    <property type="entry name" value="NAD(P)-bd_dom_sf"/>
</dbReference>
<dbReference type="EMBL" id="FM178380">
    <property type="protein sequence ID" value="CAQ81734.1"/>
    <property type="molecule type" value="Genomic_DNA"/>
</dbReference>
<evidence type="ECO:0000313" key="3">
    <source>
        <dbReference type="EMBL" id="CAQ81734.1"/>
    </source>
</evidence>
<dbReference type="SUPFAM" id="SSF51735">
    <property type="entry name" value="NAD(P)-binding Rossmann-fold domains"/>
    <property type="match status" value="1"/>
</dbReference>
<dbReference type="AlphaFoldDB" id="B6ESP1"/>
<dbReference type="InterPro" id="IPR002347">
    <property type="entry name" value="SDR_fam"/>
</dbReference>
<sequence length="239" mass="26678">MKNKLSNKTILITGASRGLGKTIALALGEQGAELILHARKMEQLLELKSTFLTLGYKEPTLVILDLLDAEPQDYEALGRSIKLNHTHIDGVIFNAALFHGLRNVTSMPISDLDASYRVNLRANVLLTNVLLPLIRLSKGRLLYTSSIVGHEAWPGWSDYCITKFALESYSQLVAIENKNELFVNCIDPGKLRTEMRVKAFPNEDPMSLPTPEELMPLYVDLMSISSLHGQVIDGRDYLK</sequence>
<evidence type="ECO:0000256" key="2">
    <source>
        <dbReference type="ARBA" id="ARBA00023002"/>
    </source>
</evidence>
<dbReference type="PRINTS" id="PR00081">
    <property type="entry name" value="GDHRDH"/>
</dbReference>
<dbReference type="Gene3D" id="3.40.50.720">
    <property type="entry name" value="NAD(P)-binding Rossmann-like Domain"/>
    <property type="match status" value="1"/>
</dbReference>
<dbReference type="PROSITE" id="PS00061">
    <property type="entry name" value="ADH_SHORT"/>
    <property type="match status" value="1"/>
</dbReference>
<evidence type="ECO:0000256" key="1">
    <source>
        <dbReference type="ARBA" id="ARBA00006484"/>
    </source>
</evidence>
<protein>
    <submittedName>
        <fullName evidence="3">Exported oxidoreductase</fullName>
    </submittedName>
</protein>
<evidence type="ECO:0000313" key="4">
    <source>
        <dbReference type="Proteomes" id="UP000001730"/>
    </source>
</evidence>
<dbReference type="Proteomes" id="UP000001730">
    <property type="component" value="Chromosome 2"/>
</dbReference>
<gene>
    <name evidence="3" type="ordered locus">VSAL_II0980</name>
</gene>
<organism evidence="3 4">
    <name type="scientific">Aliivibrio salmonicida (strain LFI1238)</name>
    <name type="common">Vibrio salmonicida (strain LFI1238)</name>
    <dbReference type="NCBI Taxonomy" id="316275"/>
    <lineage>
        <taxon>Bacteria</taxon>
        <taxon>Pseudomonadati</taxon>
        <taxon>Pseudomonadota</taxon>
        <taxon>Gammaproteobacteria</taxon>
        <taxon>Vibrionales</taxon>
        <taxon>Vibrionaceae</taxon>
        <taxon>Aliivibrio</taxon>
    </lineage>
</organism>
<keyword evidence="2" id="KW-0560">Oxidoreductase</keyword>
<accession>B6ESP1</accession>
<comment type="similarity">
    <text evidence="1">Belongs to the short-chain dehydrogenases/reductases (SDR) family.</text>
</comment>
<dbReference type="KEGG" id="vsa:VSAL_II0980"/>
<name>B6ESP1_ALISL</name>
<reference evidence="3 4" key="1">
    <citation type="journal article" date="2008" name="BMC Genomics">
        <title>The genome sequence of the fish pathogen Aliivibrio salmonicida strain LFI1238 shows extensive evidence of gene decay.</title>
        <authorList>
            <person name="Hjerde E."/>
            <person name="Lorentzen M.S."/>
            <person name="Holden M.T."/>
            <person name="Seeger K."/>
            <person name="Paulsen S."/>
            <person name="Bason N."/>
            <person name="Churcher C."/>
            <person name="Harris D."/>
            <person name="Norbertczak H."/>
            <person name="Quail M.A."/>
            <person name="Sanders S."/>
            <person name="Thurston S."/>
            <person name="Parkhill J."/>
            <person name="Willassen N.P."/>
            <person name="Thomson N.R."/>
        </authorList>
    </citation>
    <scope>NUCLEOTIDE SEQUENCE [LARGE SCALE GENOMIC DNA]</scope>
    <source>
        <strain evidence="3 4">LFI1238</strain>
    </source>
</reference>
<dbReference type="PANTHER" id="PTHR42901:SF1">
    <property type="entry name" value="ALCOHOL DEHYDROGENASE"/>
    <property type="match status" value="1"/>
</dbReference>
<keyword evidence="4" id="KW-1185">Reference proteome</keyword>
<proteinExistence type="inferred from homology"/>